<comment type="function">
    <text evidence="2">Catalyzes the condensation of para-aminobenzoate (pABA) with 6-hydroxymethyl-7,8-dihydropterin diphosphate (DHPt-PP) to form 7,8-dihydropteroate (H2Pte), the immediate precursor of folate derivatives.</text>
</comment>
<feature type="region of interest" description="Disordered" evidence="3">
    <location>
        <begin position="1"/>
        <end position="21"/>
    </location>
</feature>
<dbReference type="EC" id="2.5.1.15" evidence="2"/>
<dbReference type="SUPFAM" id="SSF51717">
    <property type="entry name" value="Dihydropteroate synthetase-like"/>
    <property type="match status" value="1"/>
</dbReference>
<dbReference type="PROSITE" id="PS50972">
    <property type="entry name" value="PTERIN_BINDING"/>
    <property type="match status" value="1"/>
</dbReference>
<keyword evidence="2" id="KW-0460">Magnesium</keyword>
<dbReference type="Proteomes" id="UP001501222">
    <property type="component" value="Unassembled WGS sequence"/>
</dbReference>
<dbReference type="EMBL" id="BAABAA010000005">
    <property type="protein sequence ID" value="GAA3567987.1"/>
    <property type="molecule type" value="Genomic_DNA"/>
</dbReference>
<keyword evidence="2" id="KW-0479">Metal-binding</keyword>
<comment type="similarity">
    <text evidence="1 2">Belongs to the DHPS family.</text>
</comment>
<keyword evidence="2" id="KW-0808">Transferase</keyword>
<evidence type="ECO:0000313" key="5">
    <source>
        <dbReference type="EMBL" id="GAA3567987.1"/>
    </source>
</evidence>
<comment type="cofactor">
    <cofactor evidence="2">
        <name>Mg(2+)</name>
        <dbReference type="ChEBI" id="CHEBI:18420"/>
    </cofactor>
</comment>
<gene>
    <name evidence="5" type="primary">folP_2</name>
    <name evidence="5" type="ORF">GCM10022235_41180</name>
</gene>
<dbReference type="InterPro" id="IPR011005">
    <property type="entry name" value="Dihydropteroate_synth-like_sf"/>
</dbReference>
<evidence type="ECO:0000313" key="6">
    <source>
        <dbReference type="Proteomes" id="UP001501222"/>
    </source>
</evidence>
<dbReference type="PANTHER" id="PTHR20941">
    <property type="entry name" value="FOLATE SYNTHESIS PROTEINS"/>
    <property type="match status" value="1"/>
</dbReference>
<dbReference type="Pfam" id="PF00809">
    <property type="entry name" value="Pterin_bind"/>
    <property type="match status" value="1"/>
</dbReference>
<dbReference type="RefSeq" id="WP_425558439.1">
    <property type="nucleotide sequence ID" value="NZ_BAABAA010000005.1"/>
</dbReference>
<dbReference type="InterPro" id="IPR006390">
    <property type="entry name" value="DHP_synth_dom"/>
</dbReference>
<sequence length="315" mass="33004">MADDEADGGTGHGAVDGAEGRVGDGAGDGVLRLGGRSFGPGEFAVMAILNRTPDSFFDGGATYATEAALEAIDRAVADGADVVDVGGVKAGYGEHVSETEELRRTVDFVAEVRARHPELIISVDTYRSGVARRVGEAGANLINDTWSGSDPELAGAAAEVGAGLVCSHVGGLAPRTDPHRMAYDDVVADVIRTTTALAERAVAAGVRRDAIVIDPTHDFGKNTWHSLEVTRRVDELAATGWPVLVAPSNKDFLGESLDLPSGRRGPATMAAVSVMAWLGARVFRVHDVAGIRQALDLIAVLQRTKQPAYTRRSLV</sequence>
<comment type="caution">
    <text evidence="5">The sequence shown here is derived from an EMBL/GenBank/DDBJ whole genome shotgun (WGS) entry which is preliminary data.</text>
</comment>
<evidence type="ECO:0000256" key="1">
    <source>
        <dbReference type="ARBA" id="ARBA00009503"/>
    </source>
</evidence>
<dbReference type="InterPro" id="IPR045031">
    <property type="entry name" value="DHP_synth-like"/>
</dbReference>
<dbReference type="InterPro" id="IPR000489">
    <property type="entry name" value="Pterin-binding_dom"/>
</dbReference>
<evidence type="ECO:0000256" key="3">
    <source>
        <dbReference type="SAM" id="MobiDB-lite"/>
    </source>
</evidence>
<keyword evidence="6" id="KW-1185">Reference proteome</keyword>
<dbReference type="PANTHER" id="PTHR20941:SF8">
    <property type="entry name" value="INACTIVE DIHYDROPTEROATE SYNTHASE 2"/>
    <property type="match status" value="1"/>
</dbReference>
<dbReference type="NCBIfam" id="TIGR01496">
    <property type="entry name" value="DHPS"/>
    <property type="match status" value="1"/>
</dbReference>
<protein>
    <recommendedName>
        <fullName evidence="2">Dihydropteroate synthase</fullName>
        <shortName evidence="2">DHPS</shortName>
        <ecNumber evidence="2">2.5.1.15</ecNumber>
    </recommendedName>
    <alternativeName>
        <fullName evidence="2">Dihydropteroate pyrophosphorylase</fullName>
    </alternativeName>
</protein>
<reference evidence="6" key="1">
    <citation type="journal article" date="2019" name="Int. J. Syst. Evol. Microbiol.">
        <title>The Global Catalogue of Microorganisms (GCM) 10K type strain sequencing project: providing services to taxonomists for standard genome sequencing and annotation.</title>
        <authorList>
            <consortium name="The Broad Institute Genomics Platform"/>
            <consortium name="The Broad Institute Genome Sequencing Center for Infectious Disease"/>
            <person name="Wu L."/>
            <person name="Ma J."/>
        </authorList>
    </citation>
    <scope>NUCLEOTIDE SEQUENCE [LARGE SCALE GENOMIC DNA]</scope>
    <source>
        <strain evidence="6">JCM 16928</strain>
    </source>
</reference>
<organism evidence="5 6">
    <name type="scientific">Kribbella ginsengisoli</name>
    <dbReference type="NCBI Taxonomy" id="363865"/>
    <lineage>
        <taxon>Bacteria</taxon>
        <taxon>Bacillati</taxon>
        <taxon>Actinomycetota</taxon>
        <taxon>Actinomycetes</taxon>
        <taxon>Propionibacteriales</taxon>
        <taxon>Kribbellaceae</taxon>
        <taxon>Kribbella</taxon>
    </lineage>
</organism>
<proteinExistence type="inferred from homology"/>
<evidence type="ECO:0000259" key="4">
    <source>
        <dbReference type="PROSITE" id="PS50972"/>
    </source>
</evidence>
<dbReference type="PROSITE" id="PS00792">
    <property type="entry name" value="DHPS_1"/>
    <property type="match status" value="1"/>
</dbReference>
<keyword evidence="2" id="KW-0289">Folate biosynthesis</keyword>
<accession>A0ABP6XJ95</accession>
<comment type="pathway">
    <text evidence="2">Cofactor biosynthesis; tetrahydrofolate biosynthesis; 7,8-dihydrofolate from 2-amino-4-hydroxy-6-hydroxymethyl-7,8-dihydropteridine diphosphate and 4-aminobenzoate: step 1/2.</text>
</comment>
<name>A0ABP6XJ95_9ACTN</name>
<feature type="domain" description="Pterin-binding" evidence="4">
    <location>
        <begin position="43"/>
        <end position="296"/>
    </location>
</feature>
<evidence type="ECO:0000256" key="2">
    <source>
        <dbReference type="RuleBase" id="RU361205"/>
    </source>
</evidence>
<dbReference type="Gene3D" id="3.20.20.20">
    <property type="entry name" value="Dihydropteroate synthase-like"/>
    <property type="match status" value="1"/>
</dbReference>